<dbReference type="Proteomes" id="UP000280834">
    <property type="component" value="Unassembled WGS sequence"/>
</dbReference>
<dbReference type="WBParaSite" id="BTMF_0000624501-mRNA-1">
    <property type="protein sequence ID" value="BTMF_0000624501-mRNA-1"/>
    <property type="gene ID" value="BTMF_0000624501"/>
</dbReference>
<proteinExistence type="predicted"/>
<accession>A0A0R3QIK5</accession>
<reference evidence="1 2" key="2">
    <citation type="submission" date="2018-11" db="EMBL/GenBank/DDBJ databases">
        <authorList>
            <consortium name="Pathogen Informatics"/>
        </authorList>
    </citation>
    <scope>NUCLEOTIDE SEQUENCE [LARGE SCALE GENOMIC DNA]</scope>
</reference>
<organism evidence="3">
    <name type="scientific">Brugia timori</name>
    <dbReference type="NCBI Taxonomy" id="42155"/>
    <lineage>
        <taxon>Eukaryota</taxon>
        <taxon>Metazoa</taxon>
        <taxon>Ecdysozoa</taxon>
        <taxon>Nematoda</taxon>
        <taxon>Chromadorea</taxon>
        <taxon>Rhabditida</taxon>
        <taxon>Spirurina</taxon>
        <taxon>Spiruromorpha</taxon>
        <taxon>Filarioidea</taxon>
        <taxon>Onchocercidae</taxon>
        <taxon>Brugia</taxon>
    </lineage>
</organism>
<gene>
    <name evidence="1" type="ORF">BTMF_LOCUS5487</name>
</gene>
<sequence length="49" mass="5637">MLCILLNFFSAEKAEKTLRNALDLSYERVSTLIKQFKGAGETKDEEFHT</sequence>
<evidence type="ECO:0000313" key="2">
    <source>
        <dbReference type="Proteomes" id="UP000280834"/>
    </source>
</evidence>
<keyword evidence="2" id="KW-1185">Reference proteome</keyword>
<dbReference type="EMBL" id="UZAG01005923">
    <property type="protein sequence ID" value="VDO18139.1"/>
    <property type="molecule type" value="Genomic_DNA"/>
</dbReference>
<protein>
    <submittedName>
        <fullName evidence="3">Transposase</fullName>
    </submittedName>
</protein>
<dbReference type="AlphaFoldDB" id="A0A0R3QIK5"/>
<reference evidence="3" key="1">
    <citation type="submission" date="2017-02" db="UniProtKB">
        <authorList>
            <consortium name="WormBaseParasite"/>
        </authorList>
    </citation>
    <scope>IDENTIFICATION</scope>
</reference>
<evidence type="ECO:0000313" key="3">
    <source>
        <dbReference type="WBParaSite" id="BTMF_0000624501-mRNA-1"/>
    </source>
</evidence>
<evidence type="ECO:0000313" key="1">
    <source>
        <dbReference type="EMBL" id="VDO18139.1"/>
    </source>
</evidence>
<name>A0A0R3QIK5_9BILA</name>